<dbReference type="Proteomes" id="UP000324222">
    <property type="component" value="Unassembled WGS sequence"/>
</dbReference>
<feature type="compositionally biased region" description="Polar residues" evidence="1">
    <location>
        <begin position="10"/>
        <end position="24"/>
    </location>
</feature>
<evidence type="ECO:0000256" key="1">
    <source>
        <dbReference type="SAM" id="MobiDB-lite"/>
    </source>
</evidence>
<name>A0A5B7E204_PORTR</name>
<organism evidence="2 3">
    <name type="scientific">Portunus trituberculatus</name>
    <name type="common">Swimming crab</name>
    <name type="synonym">Neptunus trituberculatus</name>
    <dbReference type="NCBI Taxonomy" id="210409"/>
    <lineage>
        <taxon>Eukaryota</taxon>
        <taxon>Metazoa</taxon>
        <taxon>Ecdysozoa</taxon>
        <taxon>Arthropoda</taxon>
        <taxon>Crustacea</taxon>
        <taxon>Multicrustacea</taxon>
        <taxon>Malacostraca</taxon>
        <taxon>Eumalacostraca</taxon>
        <taxon>Eucarida</taxon>
        <taxon>Decapoda</taxon>
        <taxon>Pleocyemata</taxon>
        <taxon>Brachyura</taxon>
        <taxon>Eubrachyura</taxon>
        <taxon>Portunoidea</taxon>
        <taxon>Portunidae</taxon>
        <taxon>Portuninae</taxon>
        <taxon>Portunus</taxon>
    </lineage>
</organism>
<dbReference type="EMBL" id="VSRR010001748">
    <property type="protein sequence ID" value="MPC27445.1"/>
    <property type="molecule type" value="Genomic_DNA"/>
</dbReference>
<feature type="region of interest" description="Disordered" evidence="1">
    <location>
        <begin position="1"/>
        <end position="24"/>
    </location>
</feature>
<comment type="caution">
    <text evidence="2">The sequence shown here is derived from an EMBL/GenBank/DDBJ whole genome shotgun (WGS) entry which is preliminary data.</text>
</comment>
<keyword evidence="3" id="KW-1185">Reference proteome</keyword>
<protein>
    <submittedName>
        <fullName evidence="2">Uncharacterized protein</fullName>
    </submittedName>
</protein>
<proteinExistence type="predicted"/>
<gene>
    <name evidence="2" type="ORF">E2C01_020614</name>
</gene>
<sequence>MAEQQQQQQAGQNTRPPSLNMSATTSERPAHYLAIIRYTGSLETSIQELAEPLELVPQGISRARLENTSLRTISALFSSYLGEAVQHSSRIHVGMITKCVFHGTLSPGILPFLSLGTANQLEHAKMASIGDWPYYFSNVSHGFGMHPSLLVLRTERPRLWKG</sequence>
<reference evidence="2 3" key="1">
    <citation type="submission" date="2019-05" db="EMBL/GenBank/DDBJ databases">
        <title>Another draft genome of Portunus trituberculatus and its Hox gene families provides insights of decapod evolution.</title>
        <authorList>
            <person name="Jeong J.-H."/>
            <person name="Song I."/>
            <person name="Kim S."/>
            <person name="Choi T."/>
            <person name="Kim D."/>
            <person name="Ryu S."/>
            <person name="Kim W."/>
        </authorList>
    </citation>
    <scope>NUCLEOTIDE SEQUENCE [LARGE SCALE GENOMIC DNA]</scope>
    <source>
        <tissue evidence="2">Muscle</tissue>
    </source>
</reference>
<dbReference type="AlphaFoldDB" id="A0A5B7E204"/>
<evidence type="ECO:0000313" key="3">
    <source>
        <dbReference type="Proteomes" id="UP000324222"/>
    </source>
</evidence>
<accession>A0A5B7E204</accession>
<evidence type="ECO:0000313" key="2">
    <source>
        <dbReference type="EMBL" id="MPC27445.1"/>
    </source>
</evidence>